<evidence type="ECO:0000313" key="1">
    <source>
        <dbReference type="EMBL" id="KKL50808.1"/>
    </source>
</evidence>
<dbReference type="EMBL" id="LAZR01032463">
    <property type="protein sequence ID" value="KKL50808.1"/>
    <property type="molecule type" value="Genomic_DNA"/>
</dbReference>
<proteinExistence type="predicted"/>
<protein>
    <submittedName>
        <fullName evidence="1">Uncharacterized protein</fullName>
    </submittedName>
</protein>
<accession>A0A0F9CNB6</accession>
<gene>
    <name evidence="1" type="ORF">LCGC14_2301770</name>
</gene>
<sequence length="92" mass="10448">MQIKLMYKIHCLNVAQGLSRSANNDTFYETYEQALEQARSYVDHDRSSDSMVIYKAHVLVRPAQAPVEVLTITNKGITVPFLKSFLTGRQAE</sequence>
<dbReference type="AlphaFoldDB" id="A0A0F9CNB6"/>
<organism evidence="1">
    <name type="scientific">marine sediment metagenome</name>
    <dbReference type="NCBI Taxonomy" id="412755"/>
    <lineage>
        <taxon>unclassified sequences</taxon>
        <taxon>metagenomes</taxon>
        <taxon>ecological metagenomes</taxon>
    </lineage>
</organism>
<reference evidence="1" key="1">
    <citation type="journal article" date="2015" name="Nature">
        <title>Complex archaea that bridge the gap between prokaryotes and eukaryotes.</title>
        <authorList>
            <person name="Spang A."/>
            <person name="Saw J.H."/>
            <person name="Jorgensen S.L."/>
            <person name="Zaremba-Niedzwiedzka K."/>
            <person name="Martijn J."/>
            <person name="Lind A.E."/>
            <person name="van Eijk R."/>
            <person name="Schleper C."/>
            <person name="Guy L."/>
            <person name="Ettema T.J."/>
        </authorList>
    </citation>
    <scope>NUCLEOTIDE SEQUENCE</scope>
</reference>
<comment type="caution">
    <text evidence="1">The sequence shown here is derived from an EMBL/GenBank/DDBJ whole genome shotgun (WGS) entry which is preliminary data.</text>
</comment>
<name>A0A0F9CNB6_9ZZZZ</name>